<organism evidence="1 2">
    <name type="scientific">Methylophaga nitratireducenticrescens</name>
    <dbReference type="NCBI Taxonomy" id="754476"/>
    <lineage>
        <taxon>Bacteria</taxon>
        <taxon>Pseudomonadati</taxon>
        <taxon>Pseudomonadota</taxon>
        <taxon>Gammaproteobacteria</taxon>
        <taxon>Thiotrichales</taxon>
        <taxon>Piscirickettsiaceae</taxon>
        <taxon>Methylophaga</taxon>
    </lineage>
</organism>
<sequence>MLQVKDIPNAEILQKFADRYPQTNIKNVITFLNLLRVGSDLSIGLNNYLAEYDLLQGRWWVLLLLMREENLSSTPSTLAEKAGVSRATMTGLLDGLLREKLISRVQGRQDRRQILIRLTALGQEKLDEVMPGYYQRVNHLMHALTETETIQLMSLLEKVYQRRHVFEEKSLLKD</sequence>
<dbReference type="SMART" id="SM00347">
    <property type="entry name" value="HTH_MARR"/>
    <property type="match status" value="1"/>
</dbReference>
<dbReference type="Proteomes" id="UP000009144">
    <property type="component" value="Chromosome"/>
</dbReference>
<evidence type="ECO:0000313" key="1">
    <source>
        <dbReference type="EMBL" id="AFI85415.1"/>
    </source>
</evidence>
<dbReference type="KEGG" id="mej:Q7A_2625"/>
<keyword evidence="2" id="KW-1185">Reference proteome</keyword>
<dbReference type="PANTHER" id="PTHR33164:SF43">
    <property type="entry name" value="HTH-TYPE TRANSCRIPTIONAL REPRESSOR YETL"/>
    <property type="match status" value="1"/>
</dbReference>
<dbReference type="InterPro" id="IPR000835">
    <property type="entry name" value="HTH_MarR-typ"/>
</dbReference>
<dbReference type="GO" id="GO:0006950">
    <property type="term" value="P:response to stress"/>
    <property type="evidence" value="ECO:0007669"/>
    <property type="project" value="TreeGrafter"/>
</dbReference>
<protein>
    <submittedName>
        <fullName evidence="1">Transcriptional regulator, MarR family</fullName>
    </submittedName>
</protein>
<dbReference type="OrthoDB" id="5296557at2"/>
<dbReference type="EMBL" id="CP003390">
    <property type="protein sequence ID" value="AFI85415.1"/>
    <property type="molecule type" value="Genomic_DNA"/>
</dbReference>
<dbReference type="RefSeq" id="WP_014707776.1">
    <property type="nucleotide sequence ID" value="NC_017857.3"/>
</dbReference>
<dbReference type="AlphaFoldDB" id="I1XLZ6"/>
<dbReference type="GO" id="GO:0003700">
    <property type="term" value="F:DNA-binding transcription factor activity"/>
    <property type="evidence" value="ECO:0007669"/>
    <property type="project" value="InterPro"/>
</dbReference>
<dbReference type="InterPro" id="IPR039422">
    <property type="entry name" value="MarR/SlyA-like"/>
</dbReference>
<dbReference type="InterPro" id="IPR036388">
    <property type="entry name" value="WH-like_DNA-bd_sf"/>
</dbReference>
<dbReference type="InterPro" id="IPR036390">
    <property type="entry name" value="WH_DNA-bd_sf"/>
</dbReference>
<dbReference type="PRINTS" id="PR00598">
    <property type="entry name" value="HTHMARR"/>
</dbReference>
<accession>I1XLZ6</accession>
<dbReference type="HOGENOM" id="CLU_083287_27_3_6"/>
<dbReference type="PANTHER" id="PTHR33164">
    <property type="entry name" value="TRANSCRIPTIONAL REGULATOR, MARR FAMILY"/>
    <property type="match status" value="1"/>
</dbReference>
<reference evidence="1 2" key="2">
    <citation type="journal article" date="2013" name="Int. J. Syst. Evol. Microbiol.">
        <title>Methylophaga nitratireducenticrescens sp. nov. and Methylophaga frappieri sp. nov., isolated from the biofilm of the methanol-fed denitrification system treating the seawater at the Montreal Biodome.</title>
        <authorList>
            <person name="Villeneuve C."/>
            <person name="Martineau C."/>
            <person name="Mauffrey F."/>
            <person name="Villemur R."/>
        </authorList>
    </citation>
    <scope>NUCLEOTIDE SEQUENCE [LARGE SCALE GENOMIC DNA]</scope>
    <source>
        <strain evidence="1 2">JAM1</strain>
    </source>
</reference>
<name>I1XLZ6_METNJ</name>
<evidence type="ECO:0000313" key="2">
    <source>
        <dbReference type="Proteomes" id="UP000009144"/>
    </source>
</evidence>
<gene>
    <name evidence="1" type="ordered locus">Q7A_2625</name>
</gene>
<proteinExistence type="predicted"/>
<dbReference type="eggNOG" id="COG1846">
    <property type="taxonomic scope" value="Bacteria"/>
</dbReference>
<dbReference type="Pfam" id="PF01047">
    <property type="entry name" value="MarR"/>
    <property type="match status" value="1"/>
</dbReference>
<dbReference type="SUPFAM" id="SSF46785">
    <property type="entry name" value="Winged helix' DNA-binding domain"/>
    <property type="match status" value="1"/>
</dbReference>
<dbReference type="STRING" id="754476.Q7A_2625"/>
<reference evidence="1 2" key="1">
    <citation type="journal article" date="2012" name="J. Bacteriol.">
        <title>Complete genome sequences of Methylophaga sp. strain JAM1 and Methylophaga sp. strain JAM7.</title>
        <authorList>
            <person name="Villeneuve C."/>
            <person name="Martineau C."/>
            <person name="Mauffrey F."/>
            <person name="Villemur R."/>
        </authorList>
    </citation>
    <scope>NUCLEOTIDE SEQUENCE [LARGE SCALE GENOMIC DNA]</scope>
    <source>
        <strain evidence="1 2">JAM1</strain>
    </source>
</reference>
<dbReference type="PROSITE" id="PS50995">
    <property type="entry name" value="HTH_MARR_2"/>
    <property type="match status" value="1"/>
</dbReference>
<dbReference type="Gene3D" id="1.10.10.10">
    <property type="entry name" value="Winged helix-like DNA-binding domain superfamily/Winged helix DNA-binding domain"/>
    <property type="match status" value="1"/>
</dbReference>
<dbReference type="PATRIC" id="fig|754476.3.peg.2575"/>